<reference evidence="1 2" key="1">
    <citation type="submission" date="2020-03" db="EMBL/GenBank/DDBJ databases">
        <title>Dissostichus mawsoni Genome sequencing and assembly.</title>
        <authorList>
            <person name="Park H."/>
        </authorList>
    </citation>
    <scope>NUCLEOTIDE SEQUENCE [LARGE SCALE GENOMIC DNA]</scope>
    <source>
        <strain evidence="1">DM0001</strain>
        <tissue evidence="1">Muscle</tissue>
    </source>
</reference>
<dbReference type="Proteomes" id="UP000518266">
    <property type="component" value="Unassembled WGS sequence"/>
</dbReference>
<dbReference type="AlphaFoldDB" id="A0A7J5YIZ5"/>
<name>A0A7J5YIZ5_DISMA</name>
<gene>
    <name evidence="1" type="ORF">F7725_019183</name>
</gene>
<accession>A0A7J5YIZ5</accession>
<sequence>MFGFCNHINTLSSGSTDEGINGPERSVVFHSHAPQESAGVSWGRCAPAGSDNGLVAVQVDLRLQLVPTACRGPAPSCPGPATGSAAPWNTDQERRLYLAASLAPYTSACSTAMCLRRASFSFLNSLISTSSRASAILSFLLTTSSCS</sequence>
<evidence type="ECO:0000313" key="1">
    <source>
        <dbReference type="EMBL" id="KAF3849464.1"/>
    </source>
</evidence>
<comment type="caution">
    <text evidence="1">The sequence shown here is derived from an EMBL/GenBank/DDBJ whole genome shotgun (WGS) entry which is preliminary data.</text>
</comment>
<protein>
    <submittedName>
        <fullName evidence="1">Uncharacterized protein</fullName>
    </submittedName>
</protein>
<dbReference type="EMBL" id="JAAKFY010000011">
    <property type="protein sequence ID" value="KAF3849464.1"/>
    <property type="molecule type" value="Genomic_DNA"/>
</dbReference>
<organism evidence="1 2">
    <name type="scientific">Dissostichus mawsoni</name>
    <name type="common">Antarctic cod</name>
    <dbReference type="NCBI Taxonomy" id="36200"/>
    <lineage>
        <taxon>Eukaryota</taxon>
        <taxon>Metazoa</taxon>
        <taxon>Chordata</taxon>
        <taxon>Craniata</taxon>
        <taxon>Vertebrata</taxon>
        <taxon>Euteleostomi</taxon>
        <taxon>Actinopterygii</taxon>
        <taxon>Neopterygii</taxon>
        <taxon>Teleostei</taxon>
        <taxon>Neoteleostei</taxon>
        <taxon>Acanthomorphata</taxon>
        <taxon>Eupercaria</taxon>
        <taxon>Perciformes</taxon>
        <taxon>Notothenioidei</taxon>
        <taxon>Nototheniidae</taxon>
        <taxon>Dissostichus</taxon>
    </lineage>
</organism>
<proteinExistence type="predicted"/>
<evidence type="ECO:0000313" key="2">
    <source>
        <dbReference type="Proteomes" id="UP000518266"/>
    </source>
</evidence>
<keyword evidence="2" id="KW-1185">Reference proteome</keyword>